<keyword evidence="2" id="KW-1185">Reference proteome</keyword>
<dbReference type="EMBL" id="KN847484">
    <property type="protein sequence ID" value="KIW99850.1"/>
    <property type="molecule type" value="Genomic_DNA"/>
</dbReference>
<dbReference type="GeneID" id="25298849"/>
<protein>
    <submittedName>
        <fullName evidence="1">Uncharacterized protein</fullName>
    </submittedName>
</protein>
<name>A0A0D2I9B2_9EURO</name>
<organism evidence="1 2">
    <name type="scientific">Rhinocladiella mackenziei CBS 650.93</name>
    <dbReference type="NCBI Taxonomy" id="1442369"/>
    <lineage>
        <taxon>Eukaryota</taxon>
        <taxon>Fungi</taxon>
        <taxon>Dikarya</taxon>
        <taxon>Ascomycota</taxon>
        <taxon>Pezizomycotina</taxon>
        <taxon>Eurotiomycetes</taxon>
        <taxon>Chaetothyriomycetidae</taxon>
        <taxon>Chaetothyriales</taxon>
        <taxon>Herpotrichiellaceae</taxon>
        <taxon>Rhinocladiella</taxon>
    </lineage>
</organism>
<evidence type="ECO:0000313" key="1">
    <source>
        <dbReference type="EMBL" id="KIW99850.1"/>
    </source>
</evidence>
<gene>
    <name evidence="1" type="ORF">Z518_10778</name>
</gene>
<evidence type="ECO:0000313" key="2">
    <source>
        <dbReference type="Proteomes" id="UP000053617"/>
    </source>
</evidence>
<reference evidence="1 2" key="1">
    <citation type="submission" date="2015-01" db="EMBL/GenBank/DDBJ databases">
        <title>The Genome Sequence of Rhinocladiella mackenzie CBS 650.93.</title>
        <authorList>
            <consortium name="The Broad Institute Genomics Platform"/>
            <person name="Cuomo C."/>
            <person name="de Hoog S."/>
            <person name="Gorbushina A."/>
            <person name="Stielow B."/>
            <person name="Teixiera M."/>
            <person name="Abouelleil A."/>
            <person name="Chapman S.B."/>
            <person name="Priest M."/>
            <person name="Young S.K."/>
            <person name="Wortman J."/>
            <person name="Nusbaum C."/>
            <person name="Birren B."/>
        </authorList>
    </citation>
    <scope>NUCLEOTIDE SEQUENCE [LARGE SCALE GENOMIC DNA]</scope>
    <source>
        <strain evidence="1 2">CBS 650.93</strain>
    </source>
</reference>
<dbReference type="VEuPathDB" id="FungiDB:Z518_10778"/>
<accession>A0A0D2I9B2</accession>
<dbReference type="RefSeq" id="XP_013267063.1">
    <property type="nucleotide sequence ID" value="XM_013411609.1"/>
</dbReference>
<sequence length="103" mass="11128">MIDRQIMGDQYDRRHPSLAIVQSLVASPRMDNAPGSTFVDADNVGPTTYGAAGALNDLSGQFDWSAGIRPDFPAMPEGDLWMGDSGDVSWLSEMPFVTGMDMT</sequence>
<dbReference type="AlphaFoldDB" id="A0A0D2I9B2"/>
<dbReference type="Proteomes" id="UP000053617">
    <property type="component" value="Unassembled WGS sequence"/>
</dbReference>
<dbReference type="HOGENOM" id="CLU_2265210_0_0_1"/>
<proteinExistence type="predicted"/>